<evidence type="ECO:0000313" key="1">
    <source>
        <dbReference type="EMBL" id="GMR51386.1"/>
    </source>
</evidence>
<organism evidence="1 2">
    <name type="scientific">Pristionchus mayeri</name>
    <dbReference type="NCBI Taxonomy" id="1317129"/>
    <lineage>
        <taxon>Eukaryota</taxon>
        <taxon>Metazoa</taxon>
        <taxon>Ecdysozoa</taxon>
        <taxon>Nematoda</taxon>
        <taxon>Chromadorea</taxon>
        <taxon>Rhabditida</taxon>
        <taxon>Rhabditina</taxon>
        <taxon>Diplogasteromorpha</taxon>
        <taxon>Diplogasteroidea</taxon>
        <taxon>Neodiplogasteridae</taxon>
        <taxon>Pristionchus</taxon>
    </lineage>
</organism>
<gene>
    <name evidence="1" type="ORF">PMAYCL1PPCAC_21580</name>
</gene>
<accession>A0AAN5CVF2</accession>
<reference evidence="2" key="1">
    <citation type="submission" date="2022-10" db="EMBL/GenBank/DDBJ databases">
        <title>Genome assembly of Pristionchus species.</title>
        <authorList>
            <person name="Yoshida K."/>
            <person name="Sommer R.J."/>
        </authorList>
    </citation>
    <scope>NUCLEOTIDE SEQUENCE [LARGE SCALE GENOMIC DNA]</scope>
    <source>
        <strain evidence="2">RS5460</strain>
    </source>
</reference>
<name>A0AAN5CVF2_9BILA</name>
<proteinExistence type="predicted"/>
<dbReference type="EMBL" id="BTRK01000005">
    <property type="protein sequence ID" value="GMR51386.1"/>
    <property type="molecule type" value="Genomic_DNA"/>
</dbReference>
<dbReference type="Proteomes" id="UP001328107">
    <property type="component" value="Unassembled WGS sequence"/>
</dbReference>
<dbReference type="AlphaFoldDB" id="A0AAN5CVF2"/>
<feature type="non-terminal residue" evidence="1">
    <location>
        <position position="1"/>
    </location>
</feature>
<evidence type="ECO:0000313" key="2">
    <source>
        <dbReference type="Proteomes" id="UP001328107"/>
    </source>
</evidence>
<comment type="caution">
    <text evidence="1">The sequence shown here is derived from an EMBL/GenBank/DDBJ whole genome shotgun (WGS) entry which is preliminary data.</text>
</comment>
<sequence>FQPKILVWTPSMTTRNSADSNFLRWMIDLGKQCPFACKIDGRERMTEENASAIIFHSRAMTADDLPKRRKGNQI</sequence>
<keyword evidence="2" id="KW-1185">Reference proteome</keyword>
<protein>
    <submittedName>
        <fullName evidence="1">Uncharacterized protein</fullName>
    </submittedName>
</protein>